<dbReference type="CDD" id="cd00637">
    <property type="entry name" value="7tm_classA_rhodopsin-like"/>
    <property type="match status" value="1"/>
</dbReference>
<evidence type="ECO:0000256" key="9">
    <source>
        <dbReference type="SAM" id="Phobius"/>
    </source>
</evidence>
<keyword evidence="4" id="KW-0297">G-protein coupled receptor</keyword>
<feature type="compositionally biased region" description="Basic and acidic residues" evidence="8">
    <location>
        <begin position="185"/>
        <end position="211"/>
    </location>
</feature>
<evidence type="ECO:0000256" key="5">
    <source>
        <dbReference type="ARBA" id="ARBA00023136"/>
    </source>
</evidence>
<keyword evidence="3 9" id="KW-1133">Transmembrane helix</keyword>
<dbReference type="PROSITE" id="PS50262">
    <property type="entry name" value="G_PROTEIN_RECEP_F1_2"/>
    <property type="match status" value="1"/>
</dbReference>
<dbReference type="PANTHER" id="PTHR24238">
    <property type="entry name" value="G-PROTEIN COUPLED RECEPTOR"/>
    <property type="match status" value="1"/>
</dbReference>
<keyword evidence="2 9" id="KW-0812">Transmembrane</keyword>
<dbReference type="InterPro" id="IPR017452">
    <property type="entry name" value="GPCR_Rhodpsn_7TM"/>
</dbReference>
<comment type="subcellular location">
    <subcellularLocation>
        <location evidence="1">Membrane</location>
        <topology evidence="1">Multi-pass membrane protein</topology>
    </subcellularLocation>
</comment>
<dbReference type="SUPFAM" id="SSF81321">
    <property type="entry name" value="Family A G protein-coupled receptor-like"/>
    <property type="match status" value="1"/>
</dbReference>
<keyword evidence="7" id="KW-0807">Transducer</keyword>
<evidence type="ECO:0000256" key="4">
    <source>
        <dbReference type="ARBA" id="ARBA00023040"/>
    </source>
</evidence>
<feature type="region of interest" description="Disordered" evidence="8">
    <location>
        <begin position="165"/>
        <end position="215"/>
    </location>
</feature>
<protein>
    <submittedName>
        <fullName evidence="11">CSON015238 protein</fullName>
    </submittedName>
</protein>
<dbReference type="EMBL" id="UFQT01000948">
    <property type="protein sequence ID" value="SSX28159.1"/>
    <property type="molecule type" value="Genomic_DNA"/>
</dbReference>
<evidence type="ECO:0000256" key="8">
    <source>
        <dbReference type="SAM" id="MobiDB-lite"/>
    </source>
</evidence>
<gene>
    <name evidence="11" type="primary">CSON015238</name>
</gene>
<evidence type="ECO:0000256" key="2">
    <source>
        <dbReference type="ARBA" id="ARBA00022692"/>
    </source>
</evidence>
<dbReference type="GO" id="GO:0005886">
    <property type="term" value="C:plasma membrane"/>
    <property type="evidence" value="ECO:0007669"/>
    <property type="project" value="TreeGrafter"/>
</dbReference>
<reference evidence="11" key="1">
    <citation type="submission" date="2018-07" db="EMBL/GenBank/DDBJ databases">
        <authorList>
            <person name="Quirk P.G."/>
            <person name="Krulwich T.A."/>
        </authorList>
    </citation>
    <scope>NUCLEOTIDE SEQUENCE</scope>
</reference>
<feature type="region of interest" description="Disordered" evidence="8">
    <location>
        <begin position="252"/>
        <end position="312"/>
    </location>
</feature>
<dbReference type="Gene3D" id="1.20.1070.10">
    <property type="entry name" value="Rhodopsin 7-helix transmembrane proteins"/>
    <property type="match status" value="1"/>
</dbReference>
<feature type="transmembrane region" description="Helical" evidence="9">
    <location>
        <begin position="43"/>
        <end position="63"/>
    </location>
</feature>
<evidence type="ECO:0000256" key="3">
    <source>
        <dbReference type="ARBA" id="ARBA00022989"/>
    </source>
</evidence>
<name>A0A336MGV2_CULSO</name>
<feature type="region of interest" description="Disordered" evidence="8">
    <location>
        <begin position="123"/>
        <end position="153"/>
    </location>
</feature>
<keyword evidence="6" id="KW-0675">Receptor</keyword>
<feature type="domain" description="G-protein coupled receptors family 1 profile" evidence="10">
    <location>
        <begin position="1"/>
        <end position="99"/>
    </location>
</feature>
<feature type="compositionally biased region" description="Polar residues" evidence="8">
    <location>
        <begin position="165"/>
        <end position="175"/>
    </location>
</feature>
<evidence type="ECO:0000256" key="1">
    <source>
        <dbReference type="ARBA" id="ARBA00004141"/>
    </source>
</evidence>
<evidence type="ECO:0000259" key="10">
    <source>
        <dbReference type="PROSITE" id="PS50262"/>
    </source>
</evidence>
<evidence type="ECO:0000313" key="11">
    <source>
        <dbReference type="EMBL" id="SSX28159.1"/>
    </source>
</evidence>
<proteinExistence type="predicted"/>
<evidence type="ECO:0000256" key="6">
    <source>
        <dbReference type="ARBA" id="ARBA00023170"/>
    </source>
</evidence>
<feature type="region of interest" description="Disordered" evidence="8">
    <location>
        <begin position="335"/>
        <end position="361"/>
    </location>
</feature>
<dbReference type="AlphaFoldDB" id="A0A336MGV2"/>
<feature type="compositionally biased region" description="Polar residues" evidence="8">
    <location>
        <begin position="139"/>
        <end position="153"/>
    </location>
</feature>
<evidence type="ECO:0000256" key="7">
    <source>
        <dbReference type="ARBA" id="ARBA00023224"/>
    </source>
</evidence>
<sequence length="466" mass="53294">MIMNTESASTTLARTNRDQLSKAYDLFDAELDISKDKRAQKHLGAMACTQVICTCPLMILRLAKMVLTETYENTSHFDLTYLMFVWIAFLPAAINPWIYGSLVLPRPIRDRFFSYFQFGSHNRKQATPDQRSSFEEESSTMLENGGSMLNPTRLVNSIDGPTSLSKYKQINSNHRNTNKKSSLKRPLENKQHSKVRSINEGKTTKTTRLTDNDNYLDTPMSLDTLNNSCSNITASTYCINSCERESIHFETSPYTEKHSSLSVNNNNDGGGSQRSSFKRKQLPQVPPLPLQHLLDKRPSYASTDVSSIRRDSNSTLERDMEIIDILERERSMDLQEINESSSSQLAIPRKASRKMPRSPKQMLSEEMDGYAGDRSTCSGYTVNSMSNARKLLNERMPTYDRILPTIRRTSHDMDDVLSGIDRKISRTKSNEPQPHSSGTVRQQIESQYRRHSSEKYPFYNNYSKNY</sequence>
<dbReference type="PANTHER" id="PTHR24238:SF69">
    <property type="entry name" value="G-PROTEIN COUPLED RECEPTOR 165"/>
    <property type="match status" value="1"/>
</dbReference>
<feature type="compositionally biased region" description="Polar residues" evidence="8">
    <location>
        <begin position="430"/>
        <end position="446"/>
    </location>
</feature>
<keyword evidence="5 9" id="KW-0472">Membrane</keyword>
<dbReference type="GO" id="GO:0008188">
    <property type="term" value="F:neuropeptide receptor activity"/>
    <property type="evidence" value="ECO:0007669"/>
    <property type="project" value="TreeGrafter"/>
</dbReference>
<organism evidence="11">
    <name type="scientific">Culicoides sonorensis</name>
    <name type="common">Biting midge</name>
    <dbReference type="NCBI Taxonomy" id="179676"/>
    <lineage>
        <taxon>Eukaryota</taxon>
        <taxon>Metazoa</taxon>
        <taxon>Ecdysozoa</taxon>
        <taxon>Arthropoda</taxon>
        <taxon>Hexapoda</taxon>
        <taxon>Insecta</taxon>
        <taxon>Pterygota</taxon>
        <taxon>Neoptera</taxon>
        <taxon>Endopterygota</taxon>
        <taxon>Diptera</taxon>
        <taxon>Nematocera</taxon>
        <taxon>Chironomoidea</taxon>
        <taxon>Ceratopogonidae</taxon>
        <taxon>Ceratopogoninae</taxon>
        <taxon>Culicoides</taxon>
        <taxon>Monoculicoides</taxon>
    </lineage>
</organism>
<dbReference type="VEuPathDB" id="VectorBase:CSON015238"/>
<accession>A0A336MGV2</accession>
<feature type="region of interest" description="Disordered" evidence="8">
    <location>
        <begin position="424"/>
        <end position="466"/>
    </location>
</feature>
<feature type="transmembrane region" description="Helical" evidence="9">
    <location>
        <begin position="83"/>
        <end position="104"/>
    </location>
</feature>